<evidence type="ECO:0000259" key="4">
    <source>
        <dbReference type="PROSITE" id="PS50081"/>
    </source>
</evidence>
<evidence type="ECO:0000256" key="1">
    <source>
        <dbReference type="ARBA" id="ARBA00022723"/>
    </source>
</evidence>
<keyword evidence="2" id="KW-0862">Zinc</keyword>
<sequence length="80" mass="8698">MAAEGDNVEPELMESWTAGSASGGGSGGSIHEYGHFFTKKNFGKPTYCHNCCEVLWGIISQGFVCEASNNDTRLEDLYFP</sequence>
<dbReference type="Proteomes" id="UP000887565">
    <property type="component" value="Unplaced"/>
</dbReference>
<feature type="domain" description="Phorbol-ester/DAG-type" evidence="4">
    <location>
        <begin position="34"/>
        <end position="66"/>
    </location>
</feature>
<evidence type="ECO:0000313" key="6">
    <source>
        <dbReference type="WBParaSite" id="nRc.2.0.1.t13936-RA"/>
    </source>
</evidence>
<dbReference type="InterPro" id="IPR002219">
    <property type="entry name" value="PKC_DAG/PE"/>
</dbReference>
<keyword evidence="1" id="KW-0479">Metal-binding</keyword>
<dbReference type="SUPFAM" id="SSF57889">
    <property type="entry name" value="Cysteine-rich domain"/>
    <property type="match status" value="1"/>
</dbReference>
<evidence type="ECO:0000313" key="5">
    <source>
        <dbReference type="Proteomes" id="UP000887565"/>
    </source>
</evidence>
<evidence type="ECO:0000256" key="3">
    <source>
        <dbReference type="SAM" id="MobiDB-lite"/>
    </source>
</evidence>
<feature type="compositionally biased region" description="Acidic residues" evidence="3">
    <location>
        <begin position="1"/>
        <end position="12"/>
    </location>
</feature>
<keyword evidence="5" id="KW-1185">Reference proteome</keyword>
<dbReference type="PROSITE" id="PS50081">
    <property type="entry name" value="ZF_DAG_PE_2"/>
    <property type="match status" value="1"/>
</dbReference>
<dbReference type="WBParaSite" id="nRc.2.0.1.t13936-RA">
    <property type="protein sequence ID" value="nRc.2.0.1.t13936-RA"/>
    <property type="gene ID" value="nRc.2.0.1.g13936"/>
</dbReference>
<dbReference type="Pfam" id="PF00130">
    <property type="entry name" value="C1_1"/>
    <property type="match status" value="1"/>
</dbReference>
<name>A0A915IIQ1_ROMCU</name>
<dbReference type="OMA" id="CEASNND"/>
<dbReference type="InterPro" id="IPR046349">
    <property type="entry name" value="C1-like_sf"/>
</dbReference>
<evidence type="ECO:0000256" key="2">
    <source>
        <dbReference type="ARBA" id="ARBA00022833"/>
    </source>
</evidence>
<feature type="region of interest" description="Disordered" evidence="3">
    <location>
        <begin position="1"/>
        <end position="26"/>
    </location>
</feature>
<reference evidence="6" key="1">
    <citation type="submission" date="2022-11" db="UniProtKB">
        <authorList>
            <consortium name="WormBaseParasite"/>
        </authorList>
    </citation>
    <scope>IDENTIFICATION</scope>
</reference>
<proteinExistence type="predicted"/>
<dbReference type="GO" id="GO:0046872">
    <property type="term" value="F:metal ion binding"/>
    <property type="evidence" value="ECO:0007669"/>
    <property type="project" value="UniProtKB-KW"/>
</dbReference>
<dbReference type="AlphaFoldDB" id="A0A915IIQ1"/>
<dbReference type="Gene3D" id="3.30.60.20">
    <property type="match status" value="1"/>
</dbReference>
<organism evidence="5 6">
    <name type="scientific">Romanomermis culicivorax</name>
    <name type="common">Nematode worm</name>
    <dbReference type="NCBI Taxonomy" id="13658"/>
    <lineage>
        <taxon>Eukaryota</taxon>
        <taxon>Metazoa</taxon>
        <taxon>Ecdysozoa</taxon>
        <taxon>Nematoda</taxon>
        <taxon>Enoplea</taxon>
        <taxon>Dorylaimia</taxon>
        <taxon>Mermithida</taxon>
        <taxon>Mermithoidea</taxon>
        <taxon>Mermithidae</taxon>
        <taxon>Romanomermis</taxon>
    </lineage>
</organism>
<accession>A0A915IIQ1</accession>
<protein>
    <submittedName>
        <fullName evidence="6">Phorbol-ester/DAG-type domain-containing protein</fullName>
    </submittedName>
</protein>